<sequence length="1170" mass="133617">MNFLHVIFASSATTLLLIVLAFLSLILRIFIGKSIKNPQYAPVIGTVIHKLIYFNKLHDYFTDAAFKHPTFRLLAPDQSELYTTDIRNIEHILKTNFDNYSKGEGNKDVLTDLFGNGIFAVDGAMWKQQRKLASFEFSTRVLRDFSCSVFRKNAAKLVGIVSKFSETNEVFDVQNEKEDILSRFLIESKKDAQMNDQYLMDIILNFLLAGKDSTANTLSWFFYMLCKNPLVQEKVVSEIEKVMGNQENGSTVEDFVEKINDQVLEKMHYLHAILTETLRLYPAVPVDGRVADMDDTLPDGFKLKKGVGVYYVSYAMGRMPYIWGDDAYDFKPERWLNDDGVFQPESPFKFIAFHAGPRICLGRDFAYRQMKIVSMALLHFFVFKLADESRKVTYRTMFTLHINGEFSPKLVVCCANLHRNLETINILSYLLFFHILLTMAETIASALLGVVVEKLTDEALKKFARSQKIHSELDELQITLRQIQALLNDASHKEISDESVGLWLNGLQHLAYDIDDVLDDVAAEAMHHELTPESGAITSKVRKLIVPTCCTKFSLTHRLLPKLDGIKKKLQNLENQKGDLGLIVKDEKQKNTNKRGNETSLLEFDVVGREGEKEKLINKLLESDQSSKENFSILPIVGMGGVGKTTLARLLYNDTKVKGRFELCAWVCVSDDFDISKITKTIYRALSGENKQFEDLNQLQVALEEKIKGKQFLLVVDDVWNENYDEWEILVRPFHSCAPKSRIIITTRKEQLLKKLGFDHLGHLESLSNKDGLSLLALHALGVDNFDSHLALKPKGQAIVGKCGGLPLALKAIGRLLRTKINEEDWDDVLNSEIWNLENGNEIVPALRLSYQDLSANLKQLFAYCSLFPKDFLFDKEDLVLLWMAEGYLNQSPKNKPLEELGHEYFEKLLSRSFFQYAPNDKSFFVMHDLMNDLAKFVAGEYFLRFENQTETMEESLPKYRHMSFIREEYVGFQKLGAFKRARSLRTLFSVFVGVEQSWDEFYLSGKILDDLIPRLLLLRVLSLSRFNISDVPEFIGNLKHLRYLNLSQTKIKVIPENVGNLYNLQTLILFGCQSLTRLPKSFIKLNKLRHFDIKDTPLLKKLPMGIGELGSLRTLSKIIIRRNDGFAITELKGLQNIHGELSFEGLHNVQSARHAHEANFAGMGGLVNH</sequence>
<dbReference type="InterPro" id="IPR001128">
    <property type="entry name" value="Cyt_P450"/>
</dbReference>
<dbReference type="GO" id="GO:0020037">
    <property type="term" value="F:heme binding"/>
    <property type="evidence" value="ECO:0007669"/>
    <property type="project" value="InterPro"/>
</dbReference>
<dbReference type="Gene3D" id="1.20.5.4130">
    <property type="match status" value="1"/>
</dbReference>
<evidence type="ECO:0000256" key="2">
    <source>
        <dbReference type="ARBA" id="ARBA00008894"/>
    </source>
</evidence>
<dbReference type="AlphaFoldDB" id="A0AAD8NRK5"/>
<dbReference type="InterPro" id="IPR017972">
    <property type="entry name" value="Cyt_P450_CS"/>
</dbReference>
<dbReference type="GO" id="GO:0006629">
    <property type="term" value="P:lipid metabolic process"/>
    <property type="evidence" value="ECO:0007669"/>
    <property type="project" value="UniProtKB-ARBA"/>
</dbReference>
<dbReference type="PROSITE" id="PS00086">
    <property type="entry name" value="CYTOCHROME_P450"/>
    <property type="match status" value="1"/>
</dbReference>
<dbReference type="InterPro" id="IPR055414">
    <property type="entry name" value="LRR_R13L4/SHOC2-like"/>
</dbReference>
<keyword evidence="4" id="KW-0479">Metal-binding</keyword>
<dbReference type="Pfam" id="PF23598">
    <property type="entry name" value="LRR_14"/>
    <property type="match status" value="1"/>
</dbReference>
<evidence type="ECO:0000259" key="11">
    <source>
        <dbReference type="Pfam" id="PF00931"/>
    </source>
</evidence>
<dbReference type="InterPro" id="IPR027417">
    <property type="entry name" value="P-loop_NTPase"/>
</dbReference>
<comment type="similarity">
    <text evidence="3">Belongs to the cytochrome P450 family.</text>
</comment>
<keyword evidence="6" id="KW-0547">Nucleotide-binding</keyword>
<dbReference type="FunFam" id="3.40.50.300:FF:001091">
    <property type="entry name" value="Probable disease resistance protein At1g61300"/>
    <property type="match status" value="1"/>
</dbReference>
<feature type="domain" description="Disease resistance protein winged helix" evidence="13">
    <location>
        <begin position="867"/>
        <end position="935"/>
    </location>
</feature>
<keyword evidence="5" id="KW-0677">Repeat</keyword>
<keyword evidence="8" id="KW-0560">Oxidoreductase</keyword>
<evidence type="ECO:0000256" key="1">
    <source>
        <dbReference type="ARBA" id="ARBA00001971"/>
    </source>
</evidence>
<evidence type="ECO:0000256" key="9">
    <source>
        <dbReference type="ARBA" id="ARBA00023004"/>
    </source>
</evidence>
<dbReference type="Pfam" id="PF00067">
    <property type="entry name" value="p450"/>
    <property type="match status" value="1"/>
</dbReference>
<evidence type="ECO:0000259" key="13">
    <source>
        <dbReference type="Pfam" id="PF23559"/>
    </source>
</evidence>
<dbReference type="Gene3D" id="3.40.50.300">
    <property type="entry name" value="P-loop containing nucleotide triphosphate hydrolases"/>
    <property type="match status" value="1"/>
</dbReference>
<evidence type="ECO:0000256" key="5">
    <source>
        <dbReference type="ARBA" id="ARBA00022737"/>
    </source>
</evidence>
<dbReference type="GO" id="GO:0043531">
    <property type="term" value="F:ADP binding"/>
    <property type="evidence" value="ECO:0007669"/>
    <property type="project" value="InterPro"/>
</dbReference>
<dbReference type="PANTHER" id="PTHR24296">
    <property type="entry name" value="CYTOCHROME P450"/>
    <property type="match status" value="1"/>
</dbReference>
<feature type="transmembrane region" description="Helical" evidence="10">
    <location>
        <begin position="6"/>
        <end position="31"/>
    </location>
</feature>
<dbReference type="InterPro" id="IPR041118">
    <property type="entry name" value="Rx_N"/>
</dbReference>
<evidence type="ECO:0000256" key="6">
    <source>
        <dbReference type="ARBA" id="ARBA00022741"/>
    </source>
</evidence>
<dbReference type="InterPro" id="IPR032675">
    <property type="entry name" value="LRR_dom_sf"/>
</dbReference>
<feature type="domain" description="NB-ARC" evidence="11">
    <location>
        <begin position="610"/>
        <end position="779"/>
    </location>
</feature>
<dbReference type="GO" id="GO:0016705">
    <property type="term" value="F:oxidoreductase activity, acting on paired donors, with incorporation or reduction of molecular oxygen"/>
    <property type="evidence" value="ECO:0007669"/>
    <property type="project" value="InterPro"/>
</dbReference>
<protein>
    <submittedName>
        <fullName evidence="15">Uncharacterized protein</fullName>
    </submittedName>
</protein>
<dbReference type="Proteomes" id="UP001229421">
    <property type="component" value="Unassembled WGS sequence"/>
</dbReference>
<evidence type="ECO:0000313" key="15">
    <source>
        <dbReference type="EMBL" id="KAK1418729.1"/>
    </source>
</evidence>
<evidence type="ECO:0000256" key="7">
    <source>
        <dbReference type="ARBA" id="ARBA00022821"/>
    </source>
</evidence>
<dbReference type="EMBL" id="JAUHHV010000007">
    <property type="protein sequence ID" value="KAK1418729.1"/>
    <property type="molecule type" value="Genomic_DNA"/>
</dbReference>
<dbReference type="GO" id="GO:0005506">
    <property type="term" value="F:iron ion binding"/>
    <property type="evidence" value="ECO:0007669"/>
    <property type="project" value="InterPro"/>
</dbReference>
<dbReference type="PRINTS" id="PR00364">
    <property type="entry name" value="DISEASERSIST"/>
</dbReference>
<organism evidence="15 16">
    <name type="scientific">Tagetes erecta</name>
    <name type="common">African marigold</name>
    <dbReference type="NCBI Taxonomy" id="13708"/>
    <lineage>
        <taxon>Eukaryota</taxon>
        <taxon>Viridiplantae</taxon>
        <taxon>Streptophyta</taxon>
        <taxon>Embryophyta</taxon>
        <taxon>Tracheophyta</taxon>
        <taxon>Spermatophyta</taxon>
        <taxon>Magnoliopsida</taxon>
        <taxon>eudicotyledons</taxon>
        <taxon>Gunneridae</taxon>
        <taxon>Pentapetalae</taxon>
        <taxon>asterids</taxon>
        <taxon>campanulids</taxon>
        <taxon>Asterales</taxon>
        <taxon>Asteraceae</taxon>
        <taxon>Asteroideae</taxon>
        <taxon>Heliantheae alliance</taxon>
        <taxon>Tageteae</taxon>
        <taxon>Tagetes</taxon>
    </lineage>
</organism>
<reference evidence="15" key="1">
    <citation type="journal article" date="2023" name="bioRxiv">
        <title>Improved chromosome-level genome assembly for marigold (Tagetes erecta).</title>
        <authorList>
            <person name="Jiang F."/>
            <person name="Yuan L."/>
            <person name="Wang S."/>
            <person name="Wang H."/>
            <person name="Xu D."/>
            <person name="Wang A."/>
            <person name="Fan W."/>
        </authorList>
    </citation>
    <scope>NUCLEOTIDE SEQUENCE</scope>
    <source>
        <strain evidence="15">WSJ</strain>
        <tissue evidence="15">Leaf</tissue>
    </source>
</reference>
<proteinExistence type="inferred from homology"/>
<keyword evidence="16" id="KW-1185">Reference proteome</keyword>
<name>A0AAD8NRK5_TARER</name>
<evidence type="ECO:0000256" key="10">
    <source>
        <dbReference type="SAM" id="Phobius"/>
    </source>
</evidence>
<dbReference type="SUPFAM" id="SSF52058">
    <property type="entry name" value="L domain-like"/>
    <property type="match status" value="1"/>
</dbReference>
<dbReference type="InterPro" id="IPR036396">
    <property type="entry name" value="Cyt_P450_sf"/>
</dbReference>
<dbReference type="Gene3D" id="1.10.10.10">
    <property type="entry name" value="Winged helix-like DNA-binding domain superfamily/Winged helix DNA-binding domain"/>
    <property type="match status" value="1"/>
</dbReference>
<dbReference type="Pfam" id="PF18052">
    <property type="entry name" value="Rx_N"/>
    <property type="match status" value="1"/>
</dbReference>
<feature type="domain" description="Disease resistance R13L4/SHOC-2-like LRR" evidence="14">
    <location>
        <begin position="1016"/>
        <end position="1138"/>
    </location>
</feature>
<dbReference type="InterPro" id="IPR036388">
    <property type="entry name" value="WH-like_DNA-bd_sf"/>
</dbReference>
<keyword evidence="7" id="KW-0611">Plant defense</keyword>
<dbReference type="Gene3D" id="1.10.630.10">
    <property type="entry name" value="Cytochrome P450"/>
    <property type="match status" value="2"/>
</dbReference>
<evidence type="ECO:0000256" key="3">
    <source>
        <dbReference type="ARBA" id="ARBA00010617"/>
    </source>
</evidence>
<gene>
    <name evidence="15" type="ORF">QVD17_27875</name>
</gene>
<accession>A0AAD8NRK5</accession>
<dbReference type="InterPro" id="IPR002182">
    <property type="entry name" value="NB-ARC"/>
</dbReference>
<evidence type="ECO:0000256" key="8">
    <source>
        <dbReference type="ARBA" id="ARBA00023002"/>
    </source>
</evidence>
<keyword evidence="10" id="KW-1133">Transmembrane helix</keyword>
<dbReference type="SUPFAM" id="SSF52540">
    <property type="entry name" value="P-loop containing nucleoside triphosphate hydrolases"/>
    <property type="match status" value="1"/>
</dbReference>
<dbReference type="GO" id="GO:0004497">
    <property type="term" value="F:monooxygenase activity"/>
    <property type="evidence" value="ECO:0007669"/>
    <property type="project" value="InterPro"/>
</dbReference>
<keyword evidence="10" id="KW-0472">Membrane</keyword>
<evidence type="ECO:0000313" key="16">
    <source>
        <dbReference type="Proteomes" id="UP001229421"/>
    </source>
</evidence>
<comment type="cofactor">
    <cofactor evidence="1">
        <name>heme</name>
        <dbReference type="ChEBI" id="CHEBI:30413"/>
    </cofactor>
</comment>
<dbReference type="GO" id="GO:0006952">
    <property type="term" value="P:defense response"/>
    <property type="evidence" value="ECO:0007669"/>
    <property type="project" value="UniProtKB-KW"/>
</dbReference>
<keyword evidence="10" id="KW-0812">Transmembrane</keyword>
<keyword evidence="9" id="KW-0408">Iron</keyword>
<dbReference type="SUPFAM" id="SSF48264">
    <property type="entry name" value="Cytochrome P450"/>
    <property type="match status" value="1"/>
</dbReference>
<evidence type="ECO:0000259" key="12">
    <source>
        <dbReference type="Pfam" id="PF18052"/>
    </source>
</evidence>
<dbReference type="Pfam" id="PF23559">
    <property type="entry name" value="WHD_DRP"/>
    <property type="match status" value="1"/>
</dbReference>
<dbReference type="Gene3D" id="3.80.10.10">
    <property type="entry name" value="Ribonuclease Inhibitor"/>
    <property type="match status" value="1"/>
</dbReference>
<evidence type="ECO:0000259" key="14">
    <source>
        <dbReference type="Pfam" id="PF23598"/>
    </source>
</evidence>
<dbReference type="Pfam" id="PF00931">
    <property type="entry name" value="NB-ARC"/>
    <property type="match status" value="1"/>
</dbReference>
<feature type="domain" description="Disease resistance N-terminal" evidence="12">
    <location>
        <begin position="448"/>
        <end position="533"/>
    </location>
</feature>
<evidence type="ECO:0000256" key="4">
    <source>
        <dbReference type="ARBA" id="ARBA00022723"/>
    </source>
</evidence>
<comment type="caution">
    <text evidence="15">The sequence shown here is derived from an EMBL/GenBank/DDBJ whole genome shotgun (WGS) entry which is preliminary data.</text>
</comment>
<dbReference type="GO" id="GO:0051707">
    <property type="term" value="P:response to other organism"/>
    <property type="evidence" value="ECO:0007669"/>
    <property type="project" value="UniProtKB-ARBA"/>
</dbReference>
<dbReference type="InterPro" id="IPR058922">
    <property type="entry name" value="WHD_DRP"/>
</dbReference>
<comment type="similarity">
    <text evidence="2">Belongs to the disease resistance NB-LRR family.</text>
</comment>